<reference evidence="7 8" key="1">
    <citation type="submission" date="2015-06" db="EMBL/GenBank/DDBJ databases">
        <authorList>
            <person name="Xie B.-B."/>
            <person name="Rong J.-C."/>
            <person name="Qin Q.-L."/>
            <person name="Zhang Y.-Z."/>
        </authorList>
    </citation>
    <scope>NUCLEOTIDE SEQUENCE [LARGE SCALE GENOMIC DNA]</scope>
    <source>
        <strain evidence="7 8">KMM 3549</strain>
    </source>
</reference>
<dbReference type="InterPro" id="IPR036584">
    <property type="entry name" value="FliS_sf"/>
</dbReference>
<dbReference type="EMBL" id="CP011030">
    <property type="protein sequence ID" value="ATC91335.1"/>
    <property type="molecule type" value="Genomic_DNA"/>
</dbReference>
<dbReference type="PANTHER" id="PTHR34773">
    <property type="entry name" value="FLAGELLAR SECRETION CHAPERONE FLIS"/>
    <property type="match status" value="1"/>
</dbReference>
<evidence type="ECO:0000256" key="6">
    <source>
        <dbReference type="PIRNR" id="PIRNR039090"/>
    </source>
</evidence>
<keyword evidence="3 6" id="KW-0963">Cytoplasm</keyword>
<gene>
    <name evidence="7" type="primary">fliS</name>
    <name evidence="7" type="ORF">PISS_a2531</name>
</gene>
<keyword evidence="5" id="KW-0143">Chaperone</keyword>
<keyword evidence="7" id="KW-0969">Cilium</keyword>
<dbReference type="Gene3D" id="1.20.120.340">
    <property type="entry name" value="Flagellar protein FliS"/>
    <property type="match status" value="1"/>
</dbReference>
<proteinExistence type="inferred from homology"/>
<evidence type="ECO:0000256" key="4">
    <source>
        <dbReference type="ARBA" id="ARBA00022795"/>
    </source>
</evidence>
<comment type="similarity">
    <text evidence="2 6">Belongs to the FliS family.</text>
</comment>
<dbReference type="SUPFAM" id="SSF101116">
    <property type="entry name" value="Flagellar export chaperone FliS"/>
    <property type="match status" value="1"/>
</dbReference>
<evidence type="ECO:0000256" key="2">
    <source>
        <dbReference type="ARBA" id="ARBA00008787"/>
    </source>
</evidence>
<dbReference type="PIRSF" id="PIRSF039090">
    <property type="entry name" value="Flis"/>
    <property type="match status" value="1"/>
</dbReference>
<dbReference type="NCBIfam" id="TIGR00208">
    <property type="entry name" value="fliS"/>
    <property type="match status" value="1"/>
</dbReference>
<evidence type="ECO:0000256" key="1">
    <source>
        <dbReference type="ARBA" id="ARBA00004514"/>
    </source>
</evidence>
<dbReference type="InterPro" id="IPR003713">
    <property type="entry name" value="FliS"/>
</dbReference>
<dbReference type="Proteomes" id="UP000217258">
    <property type="component" value="Chromosome I"/>
</dbReference>
<dbReference type="CDD" id="cd16098">
    <property type="entry name" value="FliS"/>
    <property type="match status" value="1"/>
</dbReference>
<accession>A0ABM6N4U0</accession>
<keyword evidence="4 6" id="KW-1005">Bacterial flagellum biogenesis</keyword>
<evidence type="ECO:0000313" key="8">
    <source>
        <dbReference type="Proteomes" id="UP000217258"/>
    </source>
</evidence>
<dbReference type="PANTHER" id="PTHR34773:SF1">
    <property type="entry name" value="FLAGELLAR SECRETION CHAPERONE FLIS"/>
    <property type="match status" value="1"/>
</dbReference>
<sequence>MLLKFEELPMAHASINKYRQITVSSVKEMTPYDQVKLVFVNIVGKLSAAKGFIERKELEKKGNAISDCIVLLGALQQVLNFEHNNEVSTNLDSLYDYCQRCLLTANLENNIDKIDEVITLIKEIKSGWEAIPFEQREPQL</sequence>
<keyword evidence="7" id="KW-0966">Cell projection</keyword>
<evidence type="ECO:0000256" key="3">
    <source>
        <dbReference type="ARBA" id="ARBA00022490"/>
    </source>
</evidence>
<organism evidence="7 8">
    <name type="scientific">Pseudoalteromonas issachenkonii</name>
    <dbReference type="NCBI Taxonomy" id="152297"/>
    <lineage>
        <taxon>Bacteria</taxon>
        <taxon>Pseudomonadati</taxon>
        <taxon>Pseudomonadota</taxon>
        <taxon>Gammaproteobacteria</taxon>
        <taxon>Alteromonadales</taxon>
        <taxon>Pseudoalteromonadaceae</taxon>
        <taxon>Pseudoalteromonas</taxon>
    </lineage>
</organism>
<protein>
    <recommendedName>
        <fullName evidence="6">Flagellar secretion chaperone FliS</fullName>
    </recommendedName>
</protein>
<evidence type="ECO:0000256" key="5">
    <source>
        <dbReference type="ARBA" id="ARBA00023186"/>
    </source>
</evidence>
<keyword evidence="8" id="KW-1185">Reference proteome</keyword>
<dbReference type="Pfam" id="PF02561">
    <property type="entry name" value="FliS"/>
    <property type="match status" value="1"/>
</dbReference>
<name>A0ABM6N4U0_9GAMM</name>
<keyword evidence="7" id="KW-0282">Flagellum</keyword>
<evidence type="ECO:0000313" key="7">
    <source>
        <dbReference type="EMBL" id="ATC91335.1"/>
    </source>
</evidence>
<comment type="subcellular location">
    <subcellularLocation>
        <location evidence="1 6">Cytoplasm</location>
        <location evidence="1 6">Cytosol</location>
    </subcellularLocation>
</comment>